<accession>A0ABR4FH98</accession>
<evidence type="ECO:0000313" key="2">
    <source>
        <dbReference type="Proteomes" id="UP001610563"/>
    </source>
</evidence>
<proteinExistence type="predicted"/>
<evidence type="ECO:0000313" key="1">
    <source>
        <dbReference type="EMBL" id="KAL2782610.1"/>
    </source>
</evidence>
<reference evidence="1 2" key="1">
    <citation type="submission" date="2024-07" db="EMBL/GenBank/DDBJ databases">
        <title>Section-level genome sequencing and comparative genomics of Aspergillus sections Usti and Cavernicolus.</title>
        <authorList>
            <consortium name="Lawrence Berkeley National Laboratory"/>
            <person name="Nybo J.L."/>
            <person name="Vesth T.C."/>
            <person name="Theobald S."/>
            <person name="Frisvad J.C."/>
            <person name="Larsen T.O."/>
            <person name="Kjaerboelling I."/>
            <person name="Rothschild-Mancinelli K."/>
            <person name="Lyhne E.K."/>
            <person name="Kogle M.E."/>
            <person name="Barry K."/>
            <person name="Clum A."/>
            <person name="Na H."/>
            <person name="Ledsgaard L."/>
            <person name="Lin J."/>
            <person name="Lipzen A."/>
            <person name="Kuo A."/>
            <person name="Riley R."/>
            <person name="Mondo S."/>
            <person name="Labutti K."/>
            <person name="Haridas S."/>
            <person name="Pangalinan J."/>
            <person name="Salamov A.A."/>
            <person name="Simmons B.A."/>
            <person name="Magnuson J.K."/>
            <person name="Chen J."/>
            <person name="Drula E."/>
            <person name="Henrissat B."/>
            <person name="Wiebenga A."/>
            <person name="Lubbers R.J."/>
            <person name="Gomes A.C."/>
            <person name="Makela M.R."/>
            <person name="Stajich J."/>
            <person name="Grigoriev I.V."/>
            <person name="Mortensen U.H."/>
            <person name="De Vries R.P."/>
            <person name="Baker S.E."/>
            <person name="Andersen M.R."/>
        </authorList>
    </citation>
    <scope>NUCLEOTIDE SEQUENCE [LARGE SCALE GENOMIC DNA]</scope>
    <source>
        <strain evidence="1 2">CBS 209.92</strain>
    </source>
</reference>
<organism evidence="1 2">
    <name type="scientific">Aspergillus keveii</name>
    <dbReference type="NCBI Taxonomy" id="714993"/>
    <lineage>
        <taxon>Eukaryota</taxon>
        <taxon>Fungi</taxon>
        <taxon>Dikarya</taxon>
        <taxon>Ascomycota</taxon>
        <taxon>Pezizomycotina</taxon>
        <taxon>Eurotiomycetes</taxon>
        <taxon>Eurotiomycetidae</taxon>
        <taxon>Eurotiales</taxon>
        <taxon>Aspergillaceae</taxon>
        <taxon>Aspergillus</taxon>
        <taxon>Aspergillus subgen. Nidulantes</taxon>
    </lineage>
</organism>
<keyword evidence="2" id="KW-1185">Reference proteome</keyword>
<protein>
    <submittedName>
        <fullName evidence="1">Uncharacterized protein</fullName>
    </submittedName>
</protein>
<sequence>MTIAFIFTAIFQCEPAGGIWSFGNPEPSHCIDVYGEERIVRAVFVDDILGEVVAEDEEGVEKEVVVKDLKKGMKE</sequence>
<dbReference type="EMBL" id="JBFTWV010000372">
    <property type="protein sequence ID" value="KAL2782610.1"/>
    <property type="molecule type" value="Genomic_DNA"/>
</dbReference>
<dbReference type="Proteomes" id="UP001610563">
    <property type="component" value="Unassembled WGS sequence"/>
</dbReference>
<comment type="caution">
    <text evidence="1">The sequence shown here is derived from an EMBL/GenBank/DDBJ whole genome shotgun (WGS) entry which is preliminary data.</text>
</comment>
<gene>
    <name evidence="1" type="ORF">BJX66DRAFT_320280</name>
</gene>
<name>A0ABR4FH98_9EURO</name>